<protein>
    <recommendedName>
        <fullName evidence="3">Tyrosine specific protein phosphatases domain-containing protein</fullName>
    </recommendedName>
</protein>
<name>A0A1D1ZX45_AUXPR</name>
<organism evidence="4">
    <name type="scientific">Auxenochlorella protothecoides</name>
    <name type="common">Green microalga</name>
    <name type="synonym">Chlorella protothecoides</name>
    <dbReference type="NCBI Taxonomy" id="3075"/>
    <lineage>
        <taxon>Eukaryota</taxon>
        <taxon>Viridiplantae</taxon>
        <taxon>Chlorophyta</taxon>
        <taxon>core chlorophytes</taxon>
        <taxon>Trebouxiophyceae</taxon>
        <taxon>Chlorellales</taxon>
        <taxon>Chlorellaceae</taxon>
        <taxon>Auxenochlorella</taxon>
    </lineage>
</organism>
<dbReference type="Gene3D" id="3.90.190.10">
    <property type="entry name" value="Protein tyrosine phosphatase superfamily"/>
    <property type="match status" value="1"/>
</dbReference>
<dbReference type="AlphaFoldDB" id="A0A1D1ZX45"/>
<feature type="domain" description="Tyrosine specific protein phosphatases" evidence="3">
    <location>
        <begin position="140"/>
        <end position="191"/>
    </location>
</feature>
<reference evidence="4" key="1">
    <citation type="submission" date="2015-08" db="EMBL/GenBank/DDBJ databases">
        <authorList>
            <person name="Babu N.S."/>
            <person name="Beckwith C.J."/>
            <person name="Beseler K.G."/>
            <person name="Brison A."/>
            <person name="Carone J.V."/>
            <person name="Caskin T.P."/>
            <person name="Diamond M."/>
            <person name="Durham M.E."/>
            <person name="Foxe J.M."/>
            <person name="Go M."/>
            <person name="Henderson B.A."/>
            <person name="Jones I.B."/>
            <person name="McGettigan J.A."/>
            <person name="Micheletti S.J."/>
            <person name="Nasrallah M.E."/>
            <person name="Ortiz D."/>
            <person name="Piller C.R."/>
            <person name="Privatt S.R."/>
            <person name="Schneider S.L."/>
            <person name="Sharp S."/>
            <person name="Smith T.C."/>
            <person name="Stanton J.D."/>
            <person name="Ullery H.E."/>
            <person name="Wilson R.J."/>
            <person name="Serrano M.G."/>
            <person name="Buck G."/>
            <person name="Lee V."/>
            <person name="Wang Y."/>
            <person name="Carvalho R."/>
            <person name="Voegtly L."/>
            <person name="Shi R."/>
            <person name="Duckworth R."/>
            <person name="Johnson A."/>
            <person name="Loviza R."/>
            <person name="Walstead R."/>
            <person name="Shah Z."/>
            <person name="Kiflezghi M."/>
            <person name="Wade K."/>
            <person name="Ball S.L."/>
            <person name="Bradley K.W."/>
            <person name="Asai D.J."/>
            <person name="Bowman C.A."/>
            <person name="Russell D.A."/>
            <person name="Pope W.H."/>
            <person name="Jacobs-Sera D."/>
            <person name="Hendrix R.W."/>
            <person name="Hatfull G.F."/>
        </authorList>
    </citation>
    <scope>NUCLEOTIDE SEQUENCE</scope>
</reference>
<dbReference type="CDD" id="cd14494">
    <property type="entry name" value="PTP_DSP_cys"/>
    <property type="match status" value="1"/>
</dbReference>
<dbReference type="InterPro" id="IPR000387">
    <property type="entry name" value="Tyr_Pase_dom"/>
</dbReference>
<dbReference type="InterPro" id="IPR029021">
    <property type="entry name" value="Prot-tyrosine_phosphatase-like"/>
</dbReference>
<dbReference type="SUPFAM" id="SSF52799">
    <property type="entry name" value="(Phosphotyrosine protein) phosphatases II"/>
    <property type="match status" value="1"/>
</dbReference>
<evidence type="ECO:0000256" key="2">
    <source>
        <dbReference type="SAM" id="MobiDB-lite"/>
    </source>
</evidence>
<evidence type="ECO:0000256" key="1">
    <source>
        <dbReference type="ARBA" id="ARBA00022801"/>
    </source>
</evidence>
<dbReference type="InterPro" id="IPR057023">
    <property type="entry name" value="PTP-SAK"/>
</dbReference>
<evidence type="ECO:0000313" key="4">
    <source>
        <dbReference type="EMBL" id="JAT71514.1"/>
    </source>
</evidence>
<dbReference type="PROSITE" id="PS00383">
    <property type="entry name" value="TYR_PHOSPHATASE_1"/>
    <property type="match status" value="1"/>
</dbReference>
<feature type="compositionally biased region" description="Basic and acidic residues" evidence="2">
    <location>
        <begin position="266"/>
        <end position="276"/>
    </location>
</feature>
<accession>A0A1D1ZX45</accession>
<dbReference type="PANTHER" id="PTHR23339">
    <property type="entry name" value="TYROSINE SPECIFIC PROTEIN PHOSPHATASE AND DUAL SPECIFICITY PROTEIN PHOSPHATASE"/>
    <property type="match status" value="1"/>
</dbReference>
<sequence length="322" mass="35198">MDLGLPSLPAMPGPEYRGPTPWSNWVIRPRLIAGAYPAGQDDGETDRILTTLLELGVTTFVCLQAEFSLHTSENLWRTGQGLRPYIKDAQRLIIQARTTHSQRILQEKLDFLHLPILDGNVTTDTAMSRLVDDCCLRLLRGERLYVHCWGGHGRTGTVIATMLGRLYHLPVATALRYTQAFHDTRRYPQGVRSPQTPVQIAQVRRLLPDPPSCRGVKYLPNPLPFIAAPSIPAGQPHGDRQGSAGGASPIAASAALPVPGSNSMEPRPRADRRDSHPLSPTAASKAAQPLPALRDLASPGALKQPNRAMASSLQDCLRQHLR</sequence>
<dbReference type="Pfam" id="PF22784">
    <property type="entry name" value="PTP-SAK"/>
    <property type="match status" value="1"/>
</dbReference>
<dbReference type="InterPro" id="IPR050561">
    <property type="entry name" value="PTP"/>
</dbReference>
<keyword evidence="1" id="KW-0378">Hydrolase</keyword>
<dbReference type="EMBL" id="GDKF01007108">
    <property type="protein sequence ID" value="JAT71514.1"/>
    <property type="molecule type" value="Transcribed_RNA"/>
</dbReference>
<gene>
    <name evidence="4" type="ORF">g.9422</name>
</gene>
<evidence type="ECO:0000259" key="3">
    <source>
        <dbReference type="PROSITE" id="PS50056"/>
    </source>
</evidence>
<feature type="region of interest" description="Disordered" evidence="2">
    <location>
        <begin position="229"/>
        <end position="322"/>
    </location>
</feature>
<dbReference type="InterPro" id="IPR016130">
    <property type="entry name" value="Tyr_Pase_AS"/>
</dbReference>
<feature type="compositionally biased region" description="Low complexity" evidence="2">
    <location>
        <begin position="246"/>
        <end position="255"/>
    </location>
</feature>
<dbReference type="GO" id="GO:0016791">
    <property type="term" value="F:phosphatase activity"/>
    <property type="evidence" value="ECO:0007669"/>
    <property type="project" value="UniProtKB-ARBA"/>
</dbReference>
<dbReference type="PROSITE" id="PS50056">
    <property type="entry name" value="TYR_PHOSPHATASE_2"/>
    <property type="match status" value="1"/>
</dbReference>
<proteinExistence type="predicted"/>